<proteinExistence type="predicted"/>
<evidence type="ECO:0000313" key="3">
    <source>
        <dbReference type="Proteomes" id="UP000823775"/>
    </source>
</evidence>
<feature type="region of interest" description="Disordered" evidence="1">
    <location>
        <begin position="1"/>
        <end position="56"/>
    </location>
</feature>
<gene>
    <name evidence="2" type="ORF">HAX54_011577</name>
</gene>
<evidence type="ECO:0000256" key="1">
    <source>
        <dbReference type="SAM" id="MobiDB-lite"/>
    </source>
</evidence>
<organism evidence="2 3">
    <name type="scientific">Datura stramonium</name>
    <name type="common">Jimsonweed</name>
    <name type="synonym">Common thornapple</name>
    <dbReference type="NCBI Taxonomy" id="4076"/>
    <lineage>
        <taxon>Eukaryota</taxon>
        <taxon>Viridiplantae</taxon>
        <taxon>Streptophyta</taxon>
        <taxon>Embryophyta</taxon>
        <taxon>Tracheophyta</taxon>
        <taxon>Spermatophyta</taxon>
        <taxon>Magnoliopsida</taxon>
        <taxon>eudicotyledons</taxon>
        <taxon>Gunneridae</taxon>
        <taxon>Pentapetalae</taxon>
        <taxon>asterids</taxon>
        <taxon>lamiids</taxon>
        <taxon>Solanales</taxon>
        <taxon>Solanaceae</taxon>
        <taxon>Solanoideae</taxon>
        <taxon>Datureae</taxon>
        <taxon>Datura</taxon>
    </lineage>
</organism>
<reference evidence="2 3" key="1">
    <citation type="journal article" date="2021" name="BMC Genomics">
        <title>Datura genome reveals duplications of psychoactive alkaloid biosynthetic genes and high mutation rate following tissue culture.</title>
        <authorList>
            <person name="Rajewski A."/>
            <person name="Carter-House D."/>
            <person name="Stajich J."/>
            <person name="Litt A."/>
        </authorList>
    </citation>
    <scope>NUCLEOTIDE SEQUENCE [LARGE SCALE GENOMIC DNA]</scope>
    <source>
        <strain evidence="2">AR-01</strain>
    </source>
</reference>
<feature type="non-terminal residue" evidence="2">
    <location>
        <position position="1"/>
    </location>
</feature>
<sequence>ESENEHEIGLSQYSSKKVSSPAQTEGTIMETDSSNVPSGSGHELEISWGTNPEAVE</sequence>
<protein>
    <submittedName>
        <fullName evidence="2">Uncharacterized protein</fullName>
    </submittedName>
</protein>
<feature type="compositionally biased region" description="Polar residues" evidence="1">
    <location>
        <begin position="11"/>
        <end position="38"/>
    </location>
</feature>
<dbReference type="Proteomes" id="UP000823775">
    <property type="component" value="Unassembled WGS sequence"/>
</dbReference>
<accession>A0ABS8Y3L3</accession>
<comment type="caution">
    <text evidence="2">The sequence shown here is derived from an EMBL/GenBank/DDBJ whole genome shotgun (WGS) entry which is preliminary data.</text>
</comment>
<name>A0ABS8Y3L3_DATST</name>
<keyword evidence="3" id="KW-1185">Reference proteome</keyword>
<feature type="non-terminal residue" evidence="2">
    <location>
        <position position="56"/>
    </location>
</feature>
<dbReference type="EMBL" id="JACEIK010016603">
    <property type="protein sequence ID" value="MCE5165679.1"/>
    <property type="molecule type" value="Genomic_DNA"/>
</dbReference>
<evidence type="ECO:0000313" key="2">
    <source>
        <dbReference type="EMBL" id="MCE5165679.1"/>
    </source>
</evidence>